<comment type="caution">
    <text evidence="1">The sequence shown here is derived from an EMBL/GenBank/DDBJ whole genome shotgun (WGS) entry which is preliminary data.</text>
</comment>
<keyword evidence="2" id="KW-1185">Reference proteome</keyword>
<accession>A0ABQ1WL94</accession>
<name>A0ABQ1WL94_9FLAO</name>
<proteinExistence type="predicted"/>
<evidence type="ECO:0000313" key="1">
    <source>
        <dbReference type="EMBL" id="GGG35339.1"/>
    </source>
</evidence>
<gene>
    <name evidence="1" type="ORF">GCM10011532_18920</name>
</gene>
<organism evidence="1 2">
    <name type="scientific">Christiangramia forsetii</name>
    <dbReference type="NCBI Taxonomy" id="411153"/>
    <lineage>
        <taxon>Bacteria</taxon>
        <taxon>Pseudomonadati</taxon>
        <taxon>Bacteroidota</taxon>
        <taxon>Flavobacteriia</taxon>
        <taxon>Flavobacteriales</taxon>
        <taxon>Flavobacteriaceae</taxon>
        <taxon>Christiangramia</taxon>
    </lineage>
</organism>
<evidence type="ECO:0000313" key="2">
    <source>
        <dbReference type="Proteomes" id="UP000605733"/>
    </source>
</evidence>
<dbReference type="EMBL" id="BMIX01000003">
    <property type="protein sequence ID" value="GGG35339.1"/>
    <property type="molecule type" value="Genomic_DNA"/>
</dbReference>
<protein>
    <submittedName>
        <fullName evidence="1">Uncharacterized protein</fullName>
    </submittedName>
</protein>
<sequence>MSFIPAELNIFSELNPSRTKGLYHTDVIDAINKNHEKAENDIKQGNLHSFQEHILMNHVYYLQYFDLSNLKLCIEEHYKILKKTYPADNKKVFIKTEFEHYITRLKQLREAFQEQNLQVICNYGNFDFYFLERGLSSYTICWKVVSRDSYVFYEDYLNRIIDFLEKEFFENDMHILLEDDIPQIELNTSNMSEKIVYLEELGVIDFLKSLEPFNTSTNALAHAVSSFTGIKPSTVQSYLNPMNNSTLNQKNNPLTKKRLEKIRLELEKIGFDPN</sequence>
<dbReference type="RefSeq" id="WP_011708187.1">
    <property type="nucleotide sequence ID" value="NZ_BMIX01000003.1"/>
</dbReference>
<dbReference type="Proteomes" id="UP000605733">
    <property type="component" value="Unassembled WGS sequence"/>
</dbReference>
<reference evidence="2" key="1">
    <citation type="journal article" date="2019" name="Int. J. Syst. Evol. Microbiol.">
        <title>The Global Catalogue of Microorganisms (GCM) 10K type strain sequencing project: providing services to taxonomists for standard genome sequencing and annotation.</title>
        <authorList>
            <consortium name="The Broad Institute Genomics Platform"/>
            <consortium name="The Broad Institute Genome Sequencing Center for Infectious Disease"/>
            <person name="Wu L."/>
            <person name="Ma J."/>
        </authorList>
    </citation>
    <scope>NUCLEOTIDE SEQUENCE [LARGE SCALE GENOMIC DNA]</scope>
    <source>
        <strain evidence="2">CGMCC 1.15422</strain>
    </source>
</reference>